<name>A0AAU9PU69_9ASTR</name>
<protein>
    <submittedName>
        <fullName evidence="1">Uncharacterized protein</fullName>
    </submittedName>
</protein>
<dbReference type="EMBL" id="CAKMRJ010005745">
    <property type="protein sequence ID" value="CAH1453983.1"/>
    <property type="molecule type" value="Genomic_DNA"/>
</dbReference>
<reference evidence="1 2" key="1">
    <citation type="submission" date="2022-01" db="EMBL/GenBank/DDBJ databases">
        <authorList>
            <person name="Xiong W."/>
            <person name="Schranz E."/>
        </authorList>
    </citation>
    <scope>NUCLEOTIDE SEQUENCE [LARGE SCALE GENOMIC DNA]</scope>
</reference>
<keyword evidence="2" id="KW-1185">Reference proteome</keyword>
<gene>
    <name evidence="1" type="ORF">LVIROSA_LOCUS39186</name>
</gene>
<accession>A0AAU9PU69</accession>
<dbReference type="Proteomes" id="UP001157418">
    <property type="component" value="Unassembled WGS sequence"/>
</dbReference>
<evidence type="ECO:0000313" key="1">
    <source>
        <dbReference type="EMBL" id="CAH1453983.1"/>
    </source>
</evidence>
<proteinExistence type="predicted"/>
<dbReference type="AlphaFoldDB" id="A0AAU9PU69"/>
<sequence>MSQNDSKSIEASYNTGIENGPTVSTLLNCHQVISFAGRPKARVITATTMMVGPKGSSVSLHFPTTPYPSPTLLPNWSHVLRWKDASTQIAIYGCELDLSSQRSIASVHSNPTSLGLNSYLEFPTKVAIEGHANCGSLKMAMKTKFSIIQVW</sequence>
<organism evidence="1 2">
    <name type="scientific">Lactuca virosa</name>
    <dbReference type="NCBI Taxonomy" id="75947"/>
    <lineage>
        <taxon>Eukaryota</taxon>
        <taxon>Viridiplantae</taxon>
        <taxon>Streptophyta</taxon>
        <taxon>Embryophyta</taxon>
        <taxon>Tracheophyta</taxon>
        <taxon>Spermatophyta</taxon>
        <taxon>Magnoliopsida</taxon>
        <taxon>eudicotyledons</taxon>
        <taxon>Gunneridae</taxon>
        <taxon>Pentapetalae</taxon>
        <taxon>asterids</taxon>
        <taxon>campanulids</taxon>
        <taxon>Asterales</taxon>
        <taxon>Asteraceae</taxon>
        <taxon>Cichorioideae</taxon>
        <taxon>Cichorieae</taxon>
        <taxon>Lactucinae</taxon>
        <taxon>Lactuca</taxon>
    </lineage>
</organism>
<evidence type="ECO:0000313" key="2">
    <source>
        <dbReference type="Proteomes" id="UP001157418"/>
    </source>
</evidence>
<comment type="caution">
    <text evidence="1">The sequence shown here is derived from an EMBL/GenBank/DDBJ whole genome shotgun (WGS) entry which is preliminary data.</text>
</comment>